<dbReference type="Pfam" id="PF13145">
    <property type="entry name" value="Rotamase_2"/>
    <property type="match status" value="1"/>
</dbReference>
<organism evidence="3 4">
    <name type="scientific">Asanoa iriomotensis</name>
    <dbReference type="NCBI Taxonomy" id="234613"/>
    <lineage>
        <taxon>Bacteria</taxon>
        <taxon>Bacillati</taxon>
        <taxon>Actinomycetota</taxon>
        <taxon>Actinomycetes</taxon>
        <taxon>Micromonosporales</taxon>
        <taxon>Micromonosporaceae</taxon>
        <taxon>Asanoa</taxon>
    </lineage>
</organism>
<feature type="domain" description="PpiC" evidence="2">
    <location>
        <begin position="115"/>
        <end position="234"/>
    </location>
</feature>
<name>A0ABQ4C1M4_9ACTN</name>
<gene>
    <name evidence="3" type="ORF">Air01nite_22800</name>
</gene>
<reference evidence="3 4" key="1">
    <citation type="submission" date="2021-01" db="EMBL/GenBank/DDBJ databases">
        <title>Whole genome shotgun sequence of Asanoa iriomotensis NBRC 100142.</title>
        <authorList>
            <person name="Komaki H."/>
            <person name="Tamura T."/>
        </authorList>
    </citation>
    <scope>NUCLEOTIDE SEQUENCE [LARGE SCALE GENOMIC DNA]</scope>
    <source>
        <strain evidence="3 4">NBRC 100142</strain>
    </source>
</reference>
<keyword evidence="4" id="KW-1185">Reference proteome</keyword>
<evidence type="ECO:0000313" key="4">
    <source>
        <dbReference type="Proteomes" id="UP000624325"/>
    </source>
</evidence>
<evidence type="ECO:0000259" key="2">
    <source>
        <dbReference type="Pfam" id="PF13145"/>
    </source>
</evidence>
<dbReference type="Proteomes" id="UP000624325">
    <property type="component" value="Unassembled WGS sequence"/>
</dbReference>
<protein>
    <recommendedName>
        <fullName evidence="2">PpiC domain-containing protein</fullName>
    </recommendedName>
</protein>
<dbReference type="RefSeq" id="WP_203701986.1">
    <property type="nucleotide sequence ID" value="NZ_BAAALU010000012.1"/>
</dbReference>
<accession>A0ABQ4C1M4</accession>
<dbReference type="InterPro" id="IPR000297">
    <property type="entry name" value="PPIase_PpiC"/>
</dbReference>
<dbReference type="EMBL" id="BONC01000012">
    <property type="protein sequence ID" value="GIF56185.1"/>
    <property type="molecule type" value="Genomic_DNA"/>
</dbReference>
<sequence>MKPRLLAVAFVMLALSASGCGSTDKPVDPPPNVLATVADAQITVEHVRALIPDDPLPPVLVAGGYSGPWREALDLAVRDELLAREAARRGIDAATRAEQIATLITREQRATPETITDEEAHTWYAQRRAMFGNVAEAEVTWAEFDDAAEARKAMRRVADADPSAFLGLARQDGATKSGSATVDEHAEGADPMIARAAFAVAAAGGVGLSADPVNKQWWVVRVERISFKLTTWDEALTYRVKSALAAYRQTEHLRQLADSLREKWPVHIYETRLADLIATEESR</sequence>
<comment type="caution">
    <text evidence="3">The sequence shown here is derived from an EMBL/GenBank/DDBJ whole genome shotgun (WGS) entry which is preliminary data.</text>
</comment>
<feature type="chain" id="PRO_5045907021" description="PpiC domain-containing protein" evidence="1">
    <location>
        <begin position="20"/>
        <end position="283"/>
    </location>
</feature>
<keyword evidence="1" id="KW-0732">Signal</keyword>
<feature type="signal peptide" evidence="1">
    <location>
        <begin position="1"/>
        <end position="19"/>
    </location>
</feature>
<evidence type="ECO:0000256" key="1">
    <source>
        <dbReference type="SAM" id="SignalP"/>
    </source>
</evidence>
<dbReference type="PROSITE" id="PS51257">
    <property type="entry name" value="PROKAR_LIPOPROTEIN"/>
    <property type="match status" value="1"/>
</dbReference>
<proteinExistence type="predicted"/>
<evidence type="ECO:0000313" key="3">
    <source>
        <dbReference type="EMBL" id="GIF56185.1"/>
    </source>
</evidence>